<evidence type="ECO:0000313" key="4">
    <source>
        <dbReference type="EMBL" id="KIX04750.1"/>
    </source>
</evidence>
<feature type="chain" id="PRO_5002261318" description="C2H2-domain containing protein second zinc finger domain-containing protein" evidence="2">
    <location>
        <begin position="19"/>
        <end position="305"/>
    </location>
</feature>
<evidence type="ECO:0000259" key="3">
    <source>
        <dbReference type="Pfam" id="PF26176"/>
    </source>
</evidence>
<proteinExistence type="predicted"/>
<feature type="compositionally biased region" description="Polar residues" evidence="1">
    <location>
        <begin position="246"/>
        <end position="255"/>
    </location>
</feature>
<dbReference type="Pfam" id="PF26176">
    <property type="entry name" value="zf_C2H2_17_2"/>
    <property type="match status" value="1"/>
</dbReference>
<dbReference type="VEuPathDB" id="FungiDB:Z518_05620"/>
<gene>
    <name evidence="4" type="ORF">Z518_05620</name>
</gene>
<dbReference type="OrthoDB" id="5305647at2759"/>
<evidence type="ECO:0000313" key="5">
    <source>
        <dbReference type="Proteomes" id="UP000053617"/>
    </source>
</evidence>
<protein>
    <recommendedName>
        <fullName evidence="3">C2H2-domain containing protein second zinc finger domain-containing protein</fullName>
    </recommendedName>
</protein>
<feature type="region of interest" description="Disordered" evidence="1">
    <location>
        <begin position="237"/>
        <end position="305"/>
    </location>
</feature>
<dbReference type="InterPro" id="IPR059095">
    <property type="entry name" value="Znf_C2H2_17_2nd"/>
</dbReference>
<accession>A0A0D2J6R1</accession>
<keyword evidence="2" id="KW-0732">Signal</keyword>
<dbReference type="Proteomes" id="UP000053617">
    <property type="component" value="Unassembled WGS sequence"/>
</dbReference>
<evidence type="ECO:0000256" key="1">
    <source>
        <dbReference type="SAM" id="MobiDB-lite"/>
    </source>
</evidence>
<dbReference type="HOGENOM" id="CLU_801751_0_0_1"/>
<dbReference type="EMBL" id="KN847478">
    <property type="protein sequence ID" value="KIX04750.1"/>
    <property type="molecule type" value="Genomic_DNA"/>
</dbReference>
<sequence>MPWTIWPALVVLWGVCWMFYDEPKWNWGDQGDLPTTSNTTELFEGIEPADPFQGDSPSSFLSNLDDVSRVMSTWSDVHFAPPNPEQRLQLYVPELATNCAMATTPGSVLTSSVVNPTDAVNPSITNHGDFSEIVVAPGFARATSTIQQVTENERLQTADSGQFLPINTLIVHGQARDEQNVRSRNSKHGQTEKYFCSFSDCSRSQPGSGFYRKDHLNQHLRGLHKQNLVPRPRVESGAASNACKATATNETTGAIVQSKKRKSESEEEFGPPRQSRALRGVRRRAEIAPISGARKSAIASENGEL</sequence>
<name>A0A0D2J6R1_9EURO</name>
<keyword evidence="5" id="KW-1185">Reference proteome</keyword>
<feature type="signal peptide" evidence="2">
    <location>
        <begin position="1"/>
        <end position="18"/>
    </location>
</feature>
<dbReference type="STRING" id="1442369.A0A0D2J6R1"/>
<dbReference type="GeneID" id="25293691"/>
<evidence type="ECO:0000256" key="2">
    <source>
        <dbReference type="SAM" id="SignalP"/>
    </source>
</evidence>
<reference evidence="4 5" key="1">
    <citation type="submission" date="2015-01" db="EMBL/GenBank/DDBJ databases">
        <title>The Genome Sequence of Rhinocladiella mackenzie CBS 650.93.</title>
        <authorList>
            <consortium name="The Broad Institute Genomics Platform"/>
            <person name="Cuomo C."/>
            <person name="de Hoog S."/>
            <person name="Gorbushina A."/>
            <person name="Stielow B."/>
            <person name="Teixiera M."/>
            <person name="Abouelleil A."/>
            <person name="Chapman S.B."/>
            <person name="Priest M."/>
            <person name="Young S.K."/>
            <person name="Wortman J."/>
            <person name="Nusbaum C."/>
            <person name="Birren B."/>
        </authorList>
    </citation>
    <scope>NUCLEOTIDE SEQUENCE [LARGE SCALE GENOMIC DNA]</scope>
    <source>
        <strain evidence="4 5">CBS 650.93</strain>
    </source>
</reference>
<feature type="domain" description="C2H2-domain containing protein second zinc finger" evidence="3">
    <location>
        <begin position="194"/>
        <end position="224"/>
    </location>
</feature>
<dbReference type="RefSeq" id="XP_013271886.1">
    <property type="nucleotide sequence ID" value="XM_013416432.1"/>
</dbReference>
<dbReference type="AlphaFoldDB" id="A0A0D2J6R1"/>
<organism evidence="4 5">
    <name type="scientific">Rhinocladiella mackenziei CBS 650.93</name>
    <dbReference type="NCBI Taxonomy" id="1442369"/>
    <lineage>
        <taxon>Eukaryota</taxon>
        <taxon>Fungi</taxon>
        <taxon>Dikarya</taxon>
        <taxon>Ascomycota</taxon>
        <taxon>Pezizomycotina</taxon>
        <taxon>Eurotiomycetes</taxon>
        <taxon>Chaetothyriomycetidae</taxon>
        <taxon>Chaetothyriales</taxon>
        <taxon>Herpotrichiellaceae</taxon>
        <taxon>Rhinocladiella</taxon>
    </lineage>
</organism>